<dbReference type="Gene3D" id="1.10.443.10">
    <property type="entry name" value="Intergrase catalytic core"/>
    <property type="match status" value="1"/>
</dbReference>
<dbReference type="GO" id="GO:0015074">
    <property type="term" value="P:DNA integration"/>
    <property type="evidence" value="ECO:0007669"/>
    <property type="project" value="InterPro"/>
</dbReference>
<dbReference type="SUPFAM" id="SSF56349">
    <property type="entry name" value="DNA breaking-rejoining enzymes"/>
    <property type="match status" value="1"/>
</dbReference>
<evidence type="ECO:0000259" key="2">
    <source>
        <dbReference type="PROSITE" id="PS51898"/>
    </source>
</evidence>
<dbReference type="InterPro" id="IPR002104">
    <property type="entry name" value="Integrase_catalytic"/>
</dbReference>
<dbReference type="Pfam" id="PF00589">
    <property type="entry name" value="Phage_integrase"/>
    <property type="match status" value="1"/>
</dbReference>
<dbReference type="GO" id="GO:0003677">
    <property type="term" value="F:DNA binding"/>
    <property type="evidence" value="ECO:0007669"/>
    <property type="project" value="InterPro"/>
</dbReference>
<dbReference type="EMBL" id="LAZR01033599">
    <property type="protein sequence ID" value="KKL47627.1"/>
    <property type="molecule type" value="Genomic_DNA"/>
</dbReference>
<protein>
    <recommendedName>
        <fullName evidence="2">Tyr recombinase domain-containing protein</fullName>
    </recommendedName>
</protein>
<accession>A0A0F9F932</accession>
<comment type="caution">
    <text evidence="3">The sequence shown here is derived from an EMBL/GenBank/DDBJ whole genome shotgun (WGS) entry which is preliminary data.</text>
</comment>
<organism evidence="3">
    <name type="scientific">marine sediment metagenome</name>
    <dbReference type="NCBI Taxonomy" id="412755"/>
    <lineage>
        <taxon>unclassified sequences</taxon>
        <taxon>metagenomes</taxon>
        <taxon>ecological metagenomes</taxon>
    </lineage>
</organism>
<sequence>MRRGIYHNRGNNPKSRKTWGQAAYEWLNQWDGKDFRRQKDAVKVLLPHIGTVPLCNLNNASFEGYKEAQQGKSASTINLEIGVAKRVVRFAVEILEWHDYVPHVKTVKGTVRVVHPLSWEQQDRLFAYAKPWWVNAYQFAVNTGIRPNEMFGLKWNNIEPFMDGMIAVPEETKNGKKRAVIVNSLGKLAVERQKKYGGKYIFCSQSYHNKGGRVVSWGDAWSRPAEKAGLPKGDDVRGGMYILRHTTAYRLGRVGAPSEVIRQFLGHANANITEHYTDPALERLMEWGEKITVRPQGKELMLCNIGLAS</sequence>
<dbReference type="InterPro" id="IPR011010">
    <property type="entry name" value="DNA_brk_join_enz"/>
</dbReference>
<dbReference type="CDD" id="cd00796">
    <property type="entry name" value="INT_Rci_Hp1_C"/>
    <property type="match status" value="1"/>
</dbReference>
<evidence type="ECO:0000256" key="1">
    <source>
        <dbReference type="ARBA" id="ARBA00023172"/>
    </source>
</evidence>
<dbReference type="PROSITE" id="PS51898">
    <property type="entry name" value="TYR_RECOMBINASE"/>
    <property type="match status" value="1"/>
</dbReference>
<dbReference type="InterPro" id="IPR050090">
    <property type="entry name" value="Tyrosine_recombinase_XerCD"/>
</dbReference>
<evidence type="ECO:0000313" key="3">
    <source>
        <dbReference type="EMBL" id="KKL47627.1"/>
    </source>
</evidence>
<gene>
    <name evidence="3" type="ORF">LCGC14_2333640</name>
</gene>
<name>A0A0F9F932_9ZZZZ</name>
<reference evidence="3" key="1">
    <citation type="journal article" date="2015" name="Nature">
        <title>Complex archaea that bridge the gap between prokaryotes and eukaryotes.</title>
        <authorList>
            <person name="Spang A."/>
            <person name="Saw J.H."/>
            <person name="Jorgensen S.L."/>
            <person name="Zaremba-Niedzwiedzka K."/>
            <person name="Martijn J."/>
            <person name="Lind A.E."/>
            <person name="van Eijk R."/>
            <person name="Schleper C."/>
            <person name="Guy L."/>
            <person name="Ettema T.J."/>
        </authorList>
    </citation>
    <scope>NUCLEOTIDE SEQUENCE</scope>
</reference>
<dbReference type="InterPro" id="IPR013762">
    <property type="entry name" value="Integrase-like_cat_sf"/>
</dbReference>
<keyword evidence="1" id="KW-0233">DNA recombination</keyword>
<proteinExistence type="predicted"/>
<dbReference type="PANTHER" id="PTHR30349:SF64">
    <property type="entry name" value="PROPHAGE INTEGRASE INTD-RELATED"/>
    <property type="match status" value="1"/>
</dbReference>
<dbReference type="PANTHER" id="PTHR30349">
    <property type="entry name" value="PHAGE INTEGRASE-RELATED"/>
    <property type="match status" value="1"/>
</dbReference>
<dbReference type="GO" id="GO:0006310">
    <property type="term" value="P:DNA recombination"/>
    <property type="evidence" value="ECO:0007669"/>
    <property type="project" value="UniProtKB-KW"/>
</dbReference>
<feature type="domain" description="Tyr recombinase" evidence="2">
    <location>
        <begin position="112"/>
        <end position="289"/>
    </location>
</feature>
<dbReference type="AlphaFoldDB" id="A0A0F9F932"/>